<protein>
    <submittedName>
        <fullName evidence="1">Uncharacterized protein</fullName>
    </submittedName>
</protein>
<dbReference type="EMBL" id="BGZK01002717">
    <property type="protein sequence ID" value="GBP95995.1"/>
    <property type="molecule type" value="Genomic_DNA"/>
</dbReference>
<dbReference type="AlphaFoldDB" id="A0A4C2AAI3"/>
<gene>
    <name evidence="1" type="ORF">EVAR_103914_1</name>
</gene>
<organism evidence="1 2">
    <name type="scientific">Eumeta variegata</name>
    <name type="common">Bagworm moth</name>
    <name type="synonym">Eumeta japonica</name>
    <dbReference type="NCBI Taxonomy" id="151549"/>
    <lineage>
        <taxon>Eukaryota</taxon>
        <taxon>Metazoa</taxon>
        <taxon>Ecdysozoa</taxon>
        <taxon>Arthropoda</taxon>
        <taxon>Hexapoda</taxon>
        <taxon>Insecta</taxon>
        <taxon>Pterygota</taxon>
        <taxon>Neoptera</taxon>
        <taxon>Endopterygota</taxon>
        <taxon>Lepidoptera</taxon>
        <taxon>Glossata</taxon>
        <taxon>Ditrysia</taxon>
        <taxon>Tineoidea</taxon>
        <taxon>Psychidae</taxon>
        <taxon>Oiketicinae</taxon>
        <taxon>Eumeta</taxon>
    </lineage>
</organism>
<name>A0A4C2AAI3_EUMVA</name>
<evidence type="ECO:0000313" key="1">
    <source>
        <dbReference type="EMBL" id="GBP95995.1"/>
    </source>
</evidence>
<reference evidence="1 2" key="1">
    <citation type="journal article" date="2019" name="Commun. Biol.">
        <title>The bagworm genome reveals a unique fibroin gene that provides high tensile strength.</title>
        <authorList>
            <person name="Kono N."/>
            <person name="Nakamura H."/>
            <person name="Ohtoshi R."/>
            <person name="Tomita M."/>
            <person name="Numata K."/>
            <person name="Arakawa K."/>
        </authorList>
    </citation>
    <scope>NUCLEOTIDE SEQUENCE [LARGE SCALE GENOMIC DNA]</scope>
</reference>
<evidence type="ECO:0000313" key="2">
    <source>
        <dbReference type="Proteomes" id="UP000299102"/>
    </source>
</evidence>
<keyword evidence="2" id="KW-1185">Reference proteome</keyword>
<sequence length="139" mass="15294">MSTVGHTIRATETEKKIFSAKINVCNCLNRIFESEDVPDASPLTFNESQVKRFIAKLRAATRAAATGWRCPSKVTVRARGDSARAALSSPCLATRTDHRLAADERVRYPDTTEAAEGDLYMDDLVSICLTELDDTLLSN</sequence>
<dbReference type="Proteomes" id="UP000299102">
    <property type="component" value="Unassembled WGS sequence"/>
</dbReference>
<dbReference type="OrthoDB" id="8194935at2759"/>
<proteinExistence type="predicted"/>
<comment type="caution">
    <text evidence="1">The sequence shown here is derived from an EMBL/GenBank/DDBJ whole genome shotgun (WGS) entry which is preliminary data.</text>
</comment>
<accession>A0A4C2AAI3</accession>